<keyword evidence="4 12" id="KW-0812">Transmembrane</keyword>
<name>A0A162PXR8_PHYB8</name>
<keyword evidence="6 12" id="KW-1133">Transmembrane helix</keyword>
<dbReference type="InterPro" id="IPR027027">
    <property type="entry name" value="GOSR2/Membrin/Bos1"/>
</dbReference>
<evidence type="ECO:0000256" key="3">
    <source>
        <dbReference type="ARBA" id="ARBA00022448"/>
    </source>
</evidence>
<accession>A0A162PXR8</accession>
<evidence type="ECO:0000256" key="10">
    <source>
        <dbReference type="ARBA" id="ARBA00040957"/>
    </source>
</evidence>
<evidence type="ECO:0000256" key="8">
    <source>
        <dbReference type="ARBA" id="ARBA00023136"/>
    </source>
</evidence>
<reference evidence="14" key="1">
    <citation type="submission" date="2015-06" db="EMBL/GenBank/DDBJ databases">
        <title>Expansion of signal transduction pathways in fungi by whole-genome duplication.</title>
        <authorList>
            <consortium name="DOE Joint Genome Institute"/>
            <person name="Corrochano L.M."/>
            <person name="Kuo A."/>
            <person name="Marcet-Houben M."/>
            <person name="Polaino S."/>
            <person name="Salamov A."/>
            <person name="Villalobos J.M."/>
            <person name="Alvarez M.I."/>
            <person name="Avalos J."/>
            <person name="Benito E.P."/>
            <person name="Benoit I."/>
            <person name="Burger G."/>
            <person name="Camino L.P."/>
            <person name="Canovas D."/>
            <person name="Cerda-Olmedo E."/>
            <person name="Cheng J.-F."/>
            <person name="Dominguez A."/>
            <person name="Elias M."/>
            <person name="Eslava A.P."/>
            <person name="Glaser F."/>
            <person name="Grimwood J."/>
            <person name="Gutierrez G."/>
            <person name="Heitman J."/>
            <person name="Henrissat B."/>
            <person name="Iturriaga E.A."/>
            <person name="Lang B.F."/>
            <person name="Lavin J.L."/>
            <person name="Lee S."/>
            <person name="Li W."/>
            <person name="Lindquist E."/>
            <person name="Lopez-Garcia S."/>
            <person name="Luque E.M."/>
            <person name="Marcos A.T."/>
            <person name="Martin J."/>
            <person name="McCluskey K."/>
            <person name="Medina H.R."/>
            <person name="Miralles-Duran A."/>
            <person name="Miyazaki A."/>
            <person name="Munoz-Torres E."/>
            <person name="Oguiza J.A."/>
            <person name="Ohm R."/>
            <person name="Olmedo M."/>
            <person name="Orejas M."/>
            <person name="Ortiz-Castellanos L."/>
            <person name="Pisabarro A.G."/>
            <person name="Rodriguez-Romero J."/>
            <person name="Ruiz-Herrera J."/>
            <person name="Ruiz-Vazquez R."/>
            <person name="Sanz C."/>
            <person name="Schackwitz W."/>
            <person name="Schmutz J."/>
            <person name="Shahriari M."/>
            <person name="Shelest E."/>
            <person name="Silva-Franco F."/>
            <person name="Soanes D."/>
            <person name="Syed K."/>
            <person name="Tagua V.G."/>
            <person name="Talbot N.J."/>
            <person name="Thon M."/>
            <person name="De vries R.P."/>
            <person name="Wiebenga A."/>
            <person name="Yadav J.S."/>
            <person name="Braun E.L."/>
            <person name="Baker S."/>
            <person name="Garre V."/>
            <person name="Horwitz B."/>
            <person name="Torres-Martinez S."/>
            <person name="Idnurm A."/>
            <person name="Herrera-Estrella A."/>
            <person name="Gabaldon T."/>
            <person name="Grigoriev I.V."/>
        </authorList>
    </citation>
    <scope>NUCLEOTIDE SEQUENCE [LARGE SCALE GENOMIC DNA]</scope>
    <source>
        <strain evidence="14">NRRL 1555(-)</strain>
    </source>
</reference>
<dbReference type="PANTHER" id="PTHR21230:SF1">
    <property type="entry name" value="GOLGI SNAP RECEPTOR COMPLEX MEMBER 2"/>
    <property type="match status" value="1"/>
</dbReference>
<dbReference type="PIRSF" id="PIRSF028865">
    <property type="entry name" value="Membrin-2"/>
    <property type="match status" value="1"/>
</dbReference>
<evidence type="ECO:0000256" key="7">
    <source>
        <dbReference type="ARBA" id="ARBA00023034"/>
    </source>
</evidence>
<evidence type="ECO:0000313" key="14">
    <source>
        <dbReference type="Proteomes" id="UP000077315"/>
    </source>
</evidence>
<dbReference type="GO" id="GO:0031201">
    <property type="term" value="C:SNARE complex"/>
    <property type="evidence" value="ECO:0007669"/>
    <property type="project" value="TreeGrafter"/>
</dbReference>
<evidence type="ECO:0000256" key="12">
    <source>
        <dbReference type="SAM" id="Phobius"/>
    </source>
</evidence>
<keyword evidence="3" id="KW-0813">Transport</keyword>
<keyword evidence="14" id="KW-1185">Reference proteome</keyword>
<dbReference type="RefSeq" id="XP_018294997.1">
    <property type="nucleotide sequence ID" value="XM_018443237.1"/>
</dbReference>
<keyword evidence="5" id="KW-0653">Protein transport</keyword>
<dbReference type="Pfam" id="PF12352">
    <property type="entry name" value="V-SNARE_C"/>
    <property type="match status" value="1"/>
</dbReference>
<feature type="region of interest" description="Disordered" evidence="11">
    <location>
        <begin position="88"/>
        <end position="117"/>
    </location>
</feature>
<dbReference type="GO" id="GO:0006888">
    <property type="term" value="P:endoplasmic reticulum to Golgi vesicle-mediated transport"/>
    <property type="evidence" value="ECO:0007669"/>
    <property type="project" value="TreeGrafter"/>
</dbReference>
<dbReference type="GO" id="GO:0006906">
    <property type="term" value="P:vesicle fusion"/>
    <property type="evidence" value="ECO:0007669"/>
    <property type="project" value="TreeGrafter"/>
</dbReference>
<dbReference type="EMBL" id="KV440975">
    <property type="protein sequence ID" value="OAD76957.1"/>
    <property type="molecule type" value="Genomic_DNA"/>
</dbReference>
<dbReference type="InParanoid" id="A0A162PXR8"/>
<dbReference type="GO" id="GO:0012507">
    <property type="term" value="C:ER to Golgi transport vesicle membrane"/>
    <property type="evidence" value="ECO:0007669"/>
    <property type="project" value="TreeGrafter"/>
</dbReference>
<dbReference type="GO" id="GO:0031902">
    <property type="term" value="C:late endosome membrane"/>
    <property type="evidence" value="ECO:0007669"/>
    <property type="project" value="TreeGrafter"/>
</dbReference>
<dbReference type="OrthoDB" id="158360at2759"/>
<sequence length="216" mass="24907">MNSLYNHALKQSNALQRDINKFASGQDASVGLQGQISVSFSSFQRSIDDYENIAKREMVAVKKETALTRVTKFRHDLREMKTQFETIKRQQENQQNEQNRDSLLARRPNKTSAPEYPYQPMSRLEAATRDTSFNDSTESQLDDFITQAHTILENLTDQHSILKKTQKKLLDAANTLGLSQNVIRYIERRTSQDKWIFFGGVVITVLLMWAIAHYFG</sequence>
<proteinExistence type="inferred from homology"/>
<evidence type="ECO:0000256" key="6">
    <source>
        <dbReference type="ARBA" id="ARBA00022989"/>
    </source>
</evidence>
<evidence type="ECO:0000256" key="5">
    <source>
        <dbReference type="ARBA" id="ARBA00022927"/>
    </source>
</evidence>
<dbReference type="GO" id="GO:0005484">
    <property type="term" value="F:SNAP receptor activity"/>
    <property type="evidence" value="ECO:0007669"/>
    <property type="project" value="InterPro"/>
</dbReference>
<dbReference type="VEuPathDB" id="FungiDB:PHYBLDRAFT_77196"/>
<dbReference type="CDD" id="cd15863">
    <property type="entry name" value="SNARE_GS27"/>
    <property type="match status" value="1"/>
</dbReference>
<comment type="similarity">
    <text evidence="9">Belongs to the BOS1 family.</text>
</comment>
<evidence type="ECO:0000256" key="4">
    <source>
        <dbReference type="ARBA" id="ARBA00022692"/>
    </source>
</evidence>
<evidence type="ECO:0000256" key="11">
    <source>
        <dbReference type="SAM" id="MobiDB-lite"/>
    </source>
</evidence>
<dbReference type="GO" id="GO:0005789">
    <property type="term" value="C:endoplasmic reticulum membrane"/>
    <property type="evidence" value="ECO:0007669"/>
    <property type="project" value="UniProtKB-SubCell"/>
</dbReference>
<comment type="subcellular location">
    <subcellularLocation>
        <location evidence="1">Endoplasmic reticulum membrane</location>
        <topology evidence="1">Single-pass type IV membrane protein</topology>
    </subcellularLocation>
    <subcellularLocation>
        <location evidence="2">Golgi apparatus membrane</location>
        <topology evidence="2">Single-pass type IV membrane protein</topology>
    </subcellularLocation>
</comment>
<evidence type="ECO:0000256" key="2">
    <source>
        <dbReference type="ARBA" id="ARBA00004409"/>
    </source>
</evidence>
<feature type="non-terminal residue" evidence="13">
    <location>
        <position position="1"/>
    </location>
</feature>
<evidence type="ECO:0000313" key="13">
    <source>
        <dbReference type="EMBL" id="OAD76957.1"/>
    </source>
</evidence>
<dbReference type="AlphaFoldDB" id="A0A162PXR8"/>
<dbReference type="FunCoup" id="A0A162PXR8">
    <property type="interactions" value="668"/>
</dbReference>
<dbReference type="GO" id="GO:0000139">
    <property type="term" value="C:Golgi membrane"/>
    <property type="evidence" value="ECO:0007669"/>
    <property type="project" value="UniProtKB-SubCell"/>
</dbReference>
<protein>
    <recommendedName>
        <fullName evidence="10">Protein transport protein BOS1</fullName>
    </recommendedName>
</protein>
<evidence type="ECO:0000256" key="9">
    <source>
        <dbReference type="ARBA" id="ARBA00037983"/>
    </source>
</evidence>
<dbReference type="STRING" id="763407.A0A162PXR8"/>
<dbReference type="GeneID" id="29004143"/>
<gene>
    <name evidence="13" type="ORF">PHYBLDRAFT_77196</name>
</gene>
<dbReference type="PANTHER" id="PTHR21230">
    <property type="entry name" value="VESICLE TRANSPORT V-SNARE PROTEIN VTI1-RELATED"/>
    <property type="match status" value="1"/>
</dbReference>
<dbReference type="GO" id="GO:0000149">
    <property type="term" value="F:SNARE binding"/>
    <property type="evidence" value="ECO:0007669"/>
    <property type="project" value="TreeGrafter"/>
</dbReference>
<keyword evidence="7" id="KW-0333">Golgi apparatus</keyword>
<feature type="transmembrane region" description="Helical" evidence="12">
    <location>
        <begin position="195"/>
        <end position="215"/>
    </location>
</feature>
<keyword evidence="8 12" id="KW-0472">Membrane</keyword>
<evidence type="ECO:0000256" key="1">
    <source>
        <dbReference type="ARBA" id="ARBA00004163"/>
    </source>
</evidence>
<dbReference type="Proteomes" id="UP000077315">
    <property type="component" value="Unassembled WGS sequence"/>
</dbReference>
<organism evidence="13 14">
    <name type="scientific">Phycomyces blakesleeanus (strain ATCC 8743b / DSM 1359 / FGSC 10004 / NBRC 33097 / NRRL 1555)</name>
    <dbReference type="NCBI Taxonomy" id="763407"/>
    <lineage>
        <taxon>Eukaryota</taxon>
        <taxon>Fungi</taxon>
        <taxon>Fungi incertae sedis</taxon>
        <taxon>Mucoromycota</taxon>
        <taxon>Mucoromycotina</taxon>
        <taxon>Mucoromycetes</taxon>
        <taxon>Mucorales</taxon>
        <taxon>Phycomycetaceae</taxon>
        <taxon>Phycomyces</taxon>
    </lineage>
</organism>
<dbReference type="GO" id="GO:0015031">
    <property type="term" value="P:protein transport"/>
    <property type="evidence" value="ECO:0007669"/>
    <property type="project" value="UniProtKB-KW"/>
</dbReference>